<dbReference type="Proteomes" id="UP000824201">
    <property type="component" value="Unassembled WGS sequence"/>
</dbReference>
<dbReference type="PRINTS" id="PR00368">
    <property type="entry name" value="FADPNR"/>
</dbReference>
<gene>
    <name evidence="4" type="ORF">IAC96_07350</name>
</gene>
<dbReference type="GO" id="GO:0016491">
    <property type="term" value="F:oxidoreductase activity"/>
    <property type="evidence" value="ECO:0007669"/>
    <property type="project" value="UniProtKB-KW"/>
</dbReference>
<evidence type="ECO:0000313" key="4">
    <source>
        <dbReference type="EMBL" id="HIR88750.1"/>
    </source>
</evidence>
<evidence type="ECO:0000313" key="5">
    <source>
        <dbReference type="Proteomes" id="UP000824201"/>
    </source>
</evidence>
<name>A0A9D1EEM9_9FIRM</name>
<dbReference type="EMBL" id="DVHN01000088">
    <property type="protein sequence ID" value="HIR88750.1"/>
    <property type="molecule type" value="Genomic_DNA"/>
</dbReference>
<protein>
    <submittedName>
        <fullName evidence="4">NAD(P)/FAD-dependent oxidoreductase</fullName>
    </submittedName>
</protein>
<evidence type="ECO:0000256" key="1">
    <source>
        <dbReference type="ARBA" id="ARBA00022630"/>
    </source>
</evidence>
<reference evidence="4" key="1">
    <citation type="submission" date="2020-10" db="EMBL/GenBank/DDBJ databases">
        <authorList>
            <person name="Gilroy R."/>
        </authorList>
    </citation>
    <scope>NUCLEOTIDE SEQUENCE</scope>
    <source>
        <strain evidence="4">ChiW13-3771</strain>
    </source>
</reference>
<keyword evidence="2" id="KW-0560">Oxidoreductase</keyword>
<evidence type="ECO:0000259" key="3">
    <source>
        <dbReference type="Pfam" id="PF07992"/>
    </source>
</evidence>
<keyword evidence="1" id="KW-0285">Flavoprotein</keyword>
<feature type="domain" description="FAD/NAD(P)-binding" evidence="3">
    <location>
        <begin position="3"/>
        <end position="271"/>
    </location>
</feature>
<evidence type="ECO:0000256" key="2">
    <source>
        <dbReference type="ARBA" id="ARBA00023002"/>
    </source>
</evidence>
<dbReference type="InterPro" id="IPR050097">
    <property type="entry name" value="Ferredoxin-NADP_redctase_2"/>
</dbReference>
<dbReference type="InterPro" id="IPR036188">
    <property type="entry name" value="FAD/NAD-bd_sf"/>
</dbReference>
<proteinExistence type="predicted"/>
<dbReference type="PRINTS" id="PR00469">
    <property type="entry name" value="PNDRDTASEII"/>
</dbReference>
<sequence>MKDAVIIGAGPAGLSAALYILRAGFSVTVIGTDHSSLKMAEKIENYFGLEEPISGEALLERGRNQVITLGGTFIEEEVVGIAWNGSFSTSTSNQTIDSKAIILATGAPRNKVKIPHLPELEGKGVSYCAVCDAFFYRGKDVAVLGNGEYALHEAQELLPMASHVTILTNGLEPQVDFPKEMDVIPTPIRQLNGDTSLKGVVFEDNTTLEISGLFVALGTANGSDLAKKLGLLLENDKIVVDDSMATALPGVFAAGDCIGGILQVSTAVGEGAKAGISAIKFLREQKKKSLS</sequence>
<comment type="caution">
    <text evidence="4">The sequence shown here is derived from an EMBL/GenBank/DDBJ whole genome shotgun (WGS) entry which is preliminary data.</text>
</comment>
<dbReference type="AlphaFoldDB" id="A0A9D1EEM9"/>
<dbReference type="InterPro" id="IPR023753">
    <property type="entry name" value="FAD/NAD-binding_dom"/>
</dbReference>
<dbReference type="PANTHER" id="PTHR48105">
    <property type="entry name" value="THIOREDOXIN REDUCTASE 1-RELATED-RELATED"/>
    <property type="match status" value="1"/>
</dbReference>
<dbReference type="Pfam" id="PF07992">
    <property type="entry name" value="Pyr_redox_2"/>
    <property type="match status" value="1"/>
</dbReference>
<dbReference type="SUPFAM" id="SSF51905">
    <property type="entry name" value="FAD/NAD(P)-binding domain"/>
    <property type="match status" value="1"/>
</dbReference>
<accession>A0A9D1EEM9</accession>
<reference evidence="4" key="2">
    <citation type="journal article" date="2021" name="PeerJ">
        <title>Extensive microbial diversity within the chicken gut microbiome revealed by metagenomics and culture.</title>
        <authorList>
            <person name="Gilroy R."/>
            <person name="Ravi A."/>
            <person name="Getino M."/>
            <person name="Pursley I."/>
            <person name="Horton D.L."/>
            <person name="Alikhan N.F."/>
            <person name="Baker D."/>
            <person name="Gharbi K."/>
            <person name="Hall N."/>
            <person name="Watson M."/>
            <person name="Adriaenssens E.M."/>
            <person name="Foster-Nyarko E."/>
            <person name="Jarju S."/>
            <person name="Secka A."/>
            <person name="Antonio M."/>
            <person name="Oren A."/>
            <person name="Chaudhuri R.R."/>
            <person name="La Ragione R."/>
            <person name="Hildebrand F."/>
            <person name="Pallen M.J."/>
        </authorList>
    </citation>
    <scope>NUCLEOTIDE SEQUENCE</scope>
    <source>
        <strain evidence="4">ChiW13-3771</strain>
    </source>
</reference>
<dbReference type="Gene3D" id="3.50.50.60">
    <property type="entry name" value="FAD/NAD(P)-binding domain"/>
    <property type="match status" value="2"/>
</dbReference>
<organism evidence="4 5">
    <name type="scientific">Candidatus Fimimorpha faecalis</name>
    <dbReference type="NCBI Taxonomy" id="2840824"/>
    <lineage>
        <taxon>Bacteria</taxon>
        <taxon>Bacillati</taxon>
        <taxon>Bacillota</taxon>
        <taxon>Clostridia</taxon>
        <taxon>Eubacteriales</taxon>
        <taxon>Candidatus Fimimorpha</taxon>
    </lineage>
</organism>